<feature type="compositionally biased region" description="Basic and acidic residues" evidence="3">
    <location>
        <begin position="152"/>
        <end position="166"/>
    </location>
</feature>
<dbReference type="InterPro" id="IPR055414">
    <property type="entry name" value="LRR_R13L4/SHOC2-like"/>
</dbReference>
<dbReference type="InterPro" id="IPR058922">
    <property type="entry name" value="WHD_DRP"/>
</dbReference>
<evidence type="ECO:0000256" key="3">
    <source>
        <dbReference type="SAM" id="MobiDB-lite"/>
    </source>
</evidence>
<dbReference type="FunCoup" id="A0A1Z5R6P9">
    <property type="interactions" value="131"/>
</dbReference>
<evidence type="ECO:0000259" key="5">
    <source>
        <dbReference type="Pfam" id="PF23598"/>
    </source>
</evidence>
<feature type="region of interest" description="Disordered" evidence="3">
    <location>
        <begin position="13"/>
        <end position="40"/>
    </location>
</feature>
<feature type="compositionally biased region" description="Basic and acidic residues" evidence="3">
    <location>
        <begin position="1074"/>
        <end position="1086"/>
    </location>
</feature>
<dbReference type="FunFam" id="1.10.10.10:FF:000322">
    <property type="entry name" value="Probable disease resistance protein At1g63360"/>
    <property type="match status" value="1"/>
</dbReference>
<evidence type="ECO:0000256" key="2">
    <source>
        <dbReference type="ARBA" id="ARBA00022821"/>
    </source>
</evidence>
<feature type="compositionally biased region" description="Basic residues" evidence="3">
    <location>
        <begin position="1395"/>
        <end position="1407"/>
    </location>
</feature>
<dbReference type="Proteomes" id="UP000000768">
    <property type="component" value="Chromosome 8"/>
</dbReference>
<feature type="domain" description="Disease resistance R13L4/SHOC-2-like LRR" evidence="5">
    <location>
        <begin position="714"/>
        <end position="1063"/>
    </location>
</feature>
<keyword evidence="1" id="KW-0677">Repeat</keyword>
<feature type="compositionally biased region" description="Basic and acidic residues" evidence="3">
    <location>
        <begin position="1155"/>
        <end position="1174"/>
    </location>
</feature>
<dbReference type="GO" id="GO:0002758">
    <property type="term" value="P:innate immune response-activating signaling pathway"/>
    <property type="evidence" value="ECO:0007669"/>
    <property type="project" value="UniProtKB-ARBA"/>
</dbReference>
<dbReference type="SUPFAM" id="SSF52540">
    <property type="entry name" value="P-loop containing nucleoside triphosphate hydrolases"/>
    <property type="match status" value="1"/>
</dbReference>
<evidence type="ECO:0000313" key="6">
    <source>
        <dbReference type="EMBL" id="OQU79249.1"/>
    </source>
</evidence>
<dbReference type="Pfam" id="PF23559">
    <property type="entry name" value="WHD_DRP"/>
    <property type="match status" value="1"/>
</dbReference>
<proteinExistence type="predicted"/>
<dbReference type="Gene3D" id="1.10.10.10">
    <property type="entry name" value="Winged helix-like DNA-binding domain superfamily/Winged helix DNA-binding domain"/>
    <property type="match status" value="1"/>
</dbReference>
<dbReference type="InterPro" id="IPR036388">
    <property type="entry name" value="WH-like_DNA-bd_sf"/>
</dbReference>
<dbReference type="OMA" id="WRYLWWA"/>
<evidence type="ECO:0000256" key="1">
    <source>
        <dbReference type="ARBA" id="ARBA00022737"/>
    </source>
</evidence>
<name>A0A1Z5R6P9_SORBI</name>
<dbReference type="GO" id="GO:0042742">
    <property type="term" value="P:defense response to bacterium"/>
    <property type="evidence" value="ECO:0007669"/>
    <property type="project" value="UniProtKB-ARBA"/>
</dbReference>
<dbReference type="SUPFAM" id="SSF52058">
    <property type="entry name" value="L domain-like"/>
    <property type="match status" value="2"/>
</dbReference>
<evidence type="ECO:0000259" key="4">
    <source>
        <dbReference type="Pfam" id="PF23559"/>
    </source>
</evidence>
<accession>A0A1Z5R6P9</accession>
<keyword evidence="2" id="KW-0611">Plant defense</keyword>
<reference evidence="6 7" key="1">
    <citation type="journal article" date="2009" name="Nature">
        <title>The Sorghum bicolor genome and the diversification of grasses.</title>
        <authorList>
            <person name="Paterson A.H."/>
            <person name="Bowers J.E."/>
            <person name="Bruggmann R."/>
            <person name="Dubchak I."/>
            <person name="Grimwood J."/>
            <person name="Gundlach H."/>
            <person name="Haberer G."/>
            <person name="Hellsten U."/>
            <person name="Mitros T."/>
            <person name="Poliakov A."/>
            <person name="Schmutz J."/>
            <person name="Spannagl M."/>
            <person name="Tang H."/>
            <person name="Wang X."/>
            <person name="Wicker T."/>
            <person name="Bharti A.K."/>
            <person name="Chapman J."/>
            <person name="Feltus F.A."/>
            <person name="Gowik U."/>
            <person name="Grigoriev I.V."/>
            <person name="Lyons E."/>
            <person name="Maher C.A."/>
            <person name="Martis M."/>
            <person name="Narechania A."/>
            <person name="Otillar R.P."/>
            <person name="Penning B.W."/>
            <person name="Salamov A.A."/>
            <person name="Wang Y."/>
            <person name="Zhang L."/>
            <person name="Carpita N.C."/>
            <person name="Freeling M."/>
            <person name="Gingle A.R."/>
            <person name="Hash C.T."/>
            <person name="Keller B."/>
            <person name="Klein P."/>
            <person name="Kresovich S."/>
            <person name="McCann M.C."/>
            <person name="Ming R."/>
            <person name="Peterson D.G."/>
            <person name="Mehboob-ur-Rahman"/>
            <person name="Ware D."/>
            <person name="Westhoff P."/>
            <person name="Mayer K.F."/>
            <person name="Messing J."/>
            <person name="Rokhsar D.S."/>
        </authorList>
    </citation>
    <scope>NUCLEOTIDE SEQUENCE [LARGE SCALE GENOMIC DNA]</scope>
    <source>
        <strain evidence="7">cv. BTx623</strain>
    </source>
</reference>
<dbReference type="Pfam" id="PF23598">
    <property type="entry name" value="LRR_14"/>
    <property type="match status" value="1"/>
</dbReference>
<keyword evidence="7" id="KW-1185">Reference proteome</keyword>
<feature type="compositionally biased region" description="Polar residues" evidence="3">
    <location>
        <begin position="1178"/>
        <end position="1199"/>
    </location>
</feature>
<dbReference type="InterPro" id="IPR044974">
    <property type="entry name" value="Disease_R_plants"/>
</dbReference>
<feature type="compositionally biased region" description="Low complexity" evidence="3">
    <location>
        <begin position="351"/>
        <end position="367"/>
    </location>
</feature>
<dbReference type="Gramene" id="OQU79249">
    <property type="protein sequence ID" value="OQU79249"/>
    <property type="gene ID" value="SORBI_3008G119600"/>
</dbReference>
<feature type="region of interest" description="Disordered" evidence="3">
    <location>
        <begin position="1395"/>
        <end position="1429"/>
    </location>
</feature>
<evidence type="ECO:0000313" key="7">
    <source>
        <dbReference type="Proteomes" id="UP000000768"/>
    </source>
</evidence>
<dbReference type="EMBL" id="CM000767">
    <property type="protein sequence ID" value="OQU79249.1"/>
    <property type="molecule type" value="Genomic_DNA"/>
</dbReference>
<feature type="region of interest" description="Disordered" evidence="3">
    <location>
        <begin position="144"/>
        <end position="169"/>
    </location>
</feature>
<dbReference type="InterPro" id="IPR027417">
    <property type="entry name" value="P-loop_NTPase"/>
</dbReference>
<sequence length="1439" mass="162419">MLLWPSHATAALAAAEEEDDDNDEEDKAAEAAGTDGPNPRRIALEEPRVLLEDYCAEKLASWLELQSKTKEVAIASTAIVAPDDAENAGAIARESLNLAISHFTRKVWINLPDLHLPWDLPLLPSEILAYILRECEIQEQEKMQQQAEEVVQDNKKVEDQDPDPRQRANRYKNNLIGEIWGMIKIGNINVKIQNILKKIGEVDSNEFEGSSKNLITSMTDKRLGVLLHVLRLLQKIPDTGSPLSWDAAMEETASRLKTHMEQEVETKPTSNMEREVKAKPQICLHVTQYKDILKKLFAESNNPQPQAKEASTSTSSTATTLGEDHIKEIINNHRITLNIIWELLPKQQQQQLEGNSGTGSIQQQQSGHDQVANSTATAAETVIKQTREKMKDISGEAAKASGAVATAINETKRKLSNIIGEIIGQMLNKGVVDMINKHLEDEKTLIILQDDDKDFVSRRWEDTRYALNLLGCAAGSAVIVSTKNSQKAKEFCNPPGEPVTCSLVGLYHDIVLQLTEQRVNNGNDGYNSQILHDILDSCHPHEFCMKIFAHALFANPNRSYQELCKLHQDLVPQMTLGSKAKKILKFSYKELPREYKTCLLYLAIFPQGHNIRRSTLIGRWVTEGLITKQDWRTTVRHAERCFDALIKRGLVLPHDIDATGKVKSCIVGDQVHRFITKMANKEHILDARLADQWARHFSIFSGLRLRASDRIEKFVQRLPKYSPQLPLLKVLDLEGINCFEKNQYLKDICNKILLLKYLSLRRTNVTKLPIEINNLHELEVLDIRQTRVPENATRNVLLLKLRRLLADRVDSSSGMCAKPCSAVQIPNQIDRMENLEVLSNVKASGDGSDLKKIRNLWQLRKLGVVIEDNYNHLRRLFRAISDLHECLLSLSVTISPFTETKKVSSSEKRLLQENIKIWRKNTRKLESLTINEVTHTENVQLLESLAKGCDDLAKVTLSSTLLEQKSLMVLAMLPKLHSVRLRCTAYSETKLTFNKEEFPQLKYFLVEGPDMTDGKTSMTGTDIKFEDGATTELEKIVLSFTNIRSLCGIDNLPKLKELELEANQFLLSFSHEEAAPKQQTENKDDEQNTQNGDPDKNSESRALGHNTQDQQSTKSRAAAEQGTQSRAPEQSTESTAAAEQYTQNRAPEQSTESRAAADQDVEKSTQSKGTEQKARSRVPNQNTNTRAAEQNTVPKQNTESRFTFKKDKFQHLVCFRFKDSKMTNIIFEPGAAPELKKIALTLDDTSSTLTGINGLPKLKEVELKGDKFLLKFFDQTYRISMMTLQDTHLKQEDIHKLGKKPNLHCLVLSDKSYDESQLTFNKDEFPKLDLLIVECRNIDSISFTDKSAAPKLERIVWSFSEMKSLSGISNLLKLKEIECSGEHVPYQVRKDITAHKGKPVLTHKRPLQKGQAKETSTGEEGDDTGSPLISRFLKIKSRG</sequence>
<feature type="compositionally biased region" description="Acidic residues" evidence="3">
    <location>
        <begin position="15"/>
        <end position="27"/>
    </location>
</feature>
<dbReference type="InParanoid" id="A0A1Z5R6P9"/>
<organism evidence="6 7">
    <name type="scientific">Sorghum bicolor</name>
    <name type="common">Sorghum</name>
    <name type="synonym">Sorghum vulgare</name>
    <dbReference type="NCBI Taxonomy" id="4558"/>
    <lineage>
        <taxon>Eukaryota</taxon>
        <taxon>Viridiplantae</taxon>
        <taxon>Streptophyta</taxon>
        <taxon>Embryophyta</taxon>
        <taxon>Tracheophyta</taxon>
        <taxon>Spermatophyta</taxon>
        <taxon>Magnoliopsida</taxon>
        <taxon>Liliopsida</taxon>
        <taxon>Poales</taxon>
        <taxon>Poaceae</taxon>
        <taxon>PACMAD clade</taxon>
        <taxon>Panicoideae</taxon>
        <taxon>Andropogonodae</taxon>
        <taxon>Andropogoneae</taxon>
        <taxon>Sorghinae</taxon>
        <taxon>Sorghum</taxon>
    </lineage>
</organism>
<dbReference type="InterPro" id="IPR032675">
    <property type="entry name" value="LRR_dom_sf"/>
</dbReference>
<feature type="compositionally biased region" description="Polar residues" evidence="3">
    <location>
        <begin position="1105"/>
        <end position="1153"/>
    </location>
</feature>
<dbReference type="PANTHER" id="PTHR23155:SF1062">
    <property type="entry name" value="OS11G0579400 PROTEIN"/>
    <property type="match status" value="1"/>
</dbReference>
<gene>
    <name evidence="6" type="ORF">SORBI_3008G119600</name>
</gene>
<feature type="region of interest" description="Disordered" evidence="3">
    <location>
        <begin position="351"/>
        <end position="376"/>
    </location>
</feature>
<dbReference type="PANTHER" id="PTHR23155">
    <property type="entry name" value="DISEASE RESISTANCE PROTEIN RP"/>
    <property type="match status" value="1"/>
</dbReference>
<protein>
    <submittedName>
        <fullName evidence="6">Uncharacterized protein</fullName>
    </submittedName>
</protein>
<dbReference type="eggNOG" id="KOG4658">
    <property type="taxonomic scope" value="Eukaryota"/>
</dbReference>
<dbReference type="Gene3D" id="3.80.10.10">
    <property type="entry name" value="Ribonuclease Inhibitor"/>
    <property type="match status" value="2"/>
</dbReference>
<feature type="region of interest" description="Disordered" evidence="3">
    <location>
        <begin position="1074"/>
        <end position="1199"/>
    </location>
</feature>
<dbReference type="GO" id="GO:0009626">
    <property type="term" value="P:plant-type hypersensitive response"/>
    <property type="evidence" value="ECO:0007669"/>
    <property type="project" value="UniProtKB-ARBA"/>
</dbReference>
<reference evidence="7" key="2">
    <citation type="journal article" date="2018" name="Plant J.">
        <title>The Sorghum bicolor reference genome: improved assembly, gene annotations, a transcriptome atlas, and signatures of genome organization.</title>
        <authorList>
            <person name="McCormick R.F."/>
            <person name="Truong S.K."/>
            <person name="Sreedasyam A."/>
            <person name="Jenkins J."/>
            <person name="Shu S."/>
            <person name="Sims D."/>
            <person name="Kennedy M."/>
            <person name="Amirebrahimi M."/>
            <person name="Weers B.D."/>
            <person name="McKinley B."/>
            <person name="Mattison A."/>
            <person name="Morishige D.T."/>
            <person name="Grimwood J."/>
            <person name="Schmutz J."/>
            <person name="Mullet J.E."/>
        </authorList>
    </citation>
    <scope>NUCLEOTIDE SEQUENCE [LARGE SCALE GENOMIC DNA]</scope>
    <source>
        <strain evidence="7">cv. BTx623</strain>
    </source>
</reference>
<feature type="domain" description="Disease resistance protein winged helix" evidence="4">
    <location>
        <begin position="604"/>
        <end position="675"/>
    </location>
</feature>